<dbReference type="Pfam" id="PF05016">
    <property type="entry name" value="ParE_toxin"/>
    <property type="match status" value="1"/>
</dbReference>
<dbReference type="InterPro" id="IPR035093">
    <property type="entry name" value="RelE/ParE_toxin_dom_sf"/>
</dbReference>
<keyword evidence="1" id="KW-1277">Toxin-antitoxin system</keyword>
<dbReference type="EMBL" id="CP150886">
    <property type="protein sequence ID" value="WZB87806.1"/>
    <property type="molecule type" value="Genomic_DNA"/>
</dbReference>
<dbReference type="PANTHER" id="PTHR38813">
    <property type="match status" value="1"/>
</dbReference>
<keyword evidence="3" id="KW-1185">Reference proteome</keyword>
<protein>
    <submittedName>
        <fullName evidence="2">Type II toxin-antitoxin system RelE/ParE family toxin</fullName>
    </submittedName>
</protein>
<gene>
    <name evidence="2" type="ORF">WJM97_21010</name>
</gene>
<proteinExistence type="predicted"/>
<dbReference type="InterPro" id="IPR007712">
    <property type="entry name" value="RelE/ParE_toxin"/>
</dbReference>
<dbReference type="RefSeq" id="WP_353930717.1">
    <property type="nucleotide sequence ID" value="NZ_CP150886.1"/>
</dbReference>
<reference evidence="2 3" key="1">
    <citation type="submission" date="2024-04" db="EMBL/GenBank/DDBJ databases">
        <title>Okeanomitos corallinicola gen. &amp; sp. nov. (Nostocales, Cyanobacteria), a new toxic marine heterocyst-forming cyanobacterium from a coral reef.</title>
        <authorList>
            <person name="Li H."/>
            <person name="Li R."/>
            <person name="Kang J."/>
            <person name="Hii K.S."/>
            <person name="Mohamed H.F."/>
            <person name="Xu X."/>
            <person name="Luo Z."/>
        </authorList>
    </citation>
    <scope>NUCLEOTIDE SEQUENCE [LARGE SCALE GENOMIC DNA]</scope>
    <source>
        <strain evidence="2 3">TIOX110</strain>
    </source>
</reference>
<sequence length="93" mass="11170">MKTQYLPSFIKDLKALKSTPYYESIKKFAFEEIIEISSFLEITNIKKLQGYDNAYRISIGDYRLGIIFDGETLIFERVLHRKEIYRYFPKQMI</sequence>
<accession>A0ABZ2URT8</accession>
<organism evidence="2 3">
    <name type="scientific">Okeanomitos corallinicola TIOX110</name>
    <dbReference type="NCBI Taxonomy" id="3133117"/>
    <lineage>
        <taxon>Bacteria</taxon>
        <taxon>Bacillati</taxon>
        <taxon>Cyanobacteriota</taxon>
        <taxon>Cyanophyceae</taxon>
        <taxon>Nostocales</taxon>
        <taxon>Aphanizomenonaceae</taxon>
        <taxon>Okeanomitos</taxon>
    </lineage>
</organism>
<dbReference type="PANTHER" id="PTHR38813:SF1">
    <property type="entry name" value="TOXIN RELE1-RELATED"/>
    <property type="match status" value="1"/>
</dbReference>
<dbReference type="SUPFAM" id="SSF143011">
    <property type="entry name" value="RelE-like"/>
    <property type="match status" value="1"/>
</dbReference>
<name>A0ABZ2URT8_9CYAN</name>
<dbReference type="InterPro" id="IPR052747">
    <property type="entry name" value="TA_system_RelE_toxin"/>
</dbReference>
<evidence type="ECO:0000313" key="2">
    <source>
        <dbReference type="EMBL" id="WZB87806.1"/>
    </source>
</evidence>
<evidence type="ECO:0000313" key="3">
    <source>
        <dbReference type="Proteomes" id="UP001483337"/>
    </source>
</evidence>
<dbReference type="Proteomes" id="UP001483337">
    <property type="component" value="Chromosome"/>
</dbReference>
<dbReference type="Gene3D" id="3.30.2310.20">
    <property type="entry name" value="RelE-like"/>
    <property type="match status" value="1"/>
</dbReference>
<evidence type="ECO:0000256" key="1">
    <source>
        <dbReference type="ARBA" id="ARBA00022649"/>
    </source>
</evidence>